<dbReference type="AlphaFoldDB" id="A0A402D132"/>
<evidence type="ECO:0000313" key="2">
    <source>
        <dbReference type="Proteomes" id="UP000287394"/>
    </source>
</evidence>
<sequence length="80" mass="8666">MAIAYTTTKVVEEIGDHLYRVTFTTEDDAAHLFCVVTGRLTEDGAVNLGNIEYGRPGKAPVIVEKIREEAIAEIKAMAAA</sequence>
<evidence type="ECO:0000313" key="1">
    <source>
        <dbReference type="EMBL" id="BDI31681.1"/>
    </source>
</evidence>
<dbReference type="KEGG" id="ccot:CCAX7_37320"/>
<organism evidence="1 2">
    <name type="scientific">Capsulimonas corticalis</name>
    <dbReference type="NCBI Taxonomy" id="2219043"/>
    <lineage>
        <taxon>Bacteria</taxon>
        <taxon>Bacillati</taxon>
        <taxon>Armatimonadota</taxon>
        <taxon>Armatimonadia</taxon>
        <taxon>Capsulimonadales</taxon>
        <taxon>Capsulimonadaceae</taxon>
        <taxon>Capsulimonas</taxon>
    </lineage>
</organism>
<keyword evidence="2" id="KW-1185">Reference proteome</keyword>
<dbReference type="Proteomes" id="UP000287394">
    <property type="component" value="Chromosome"/>
</dbReference>
<accession>A0A402D132</accession>
<proteinExistence type="predicted"/>
<reference evidence="1 2" key="1">
    <citation type="journal article" date="2019" name="Int. J. Syst. Evol. Microbiol.">
        <title>Capsulimonas corticalis gen. nov., sp. nov., an aerobic capsulated bacterium, of a novel bacterial order, Capsulimonadales ord. nov., of the class Armatimonadia of the phylum Armatimonadetes.</title>
        <authorList>
            <person name="Li J."/>
            <person name="Kudo C."/>
            <person name="Tonouchi A."/>
        </authorList>
    </citation>
    <scope>NUCLEOTIDE SEQUENCE [LARGE SCALE GENOMIC DNA]</scope>
    <source>
        <strain evidence="1 2">AX-7</strain>
    </source>
</reference>
<dbReference type="RefSeq" id="WP_119323269.1">
    <property type="nucleotide sequence ID" value="NZ_AP025739.1"/>
</dbReference>
<protein>
    <submittedName>
        <fullName evidence="1">Uncharacterized protein</fullName>
    </submittedName>
</protein>
<dbReference type="EMBL" id="AP025739">
    <property type="protein sequence ID" value="BDI31681.1"/>
    <property type="molecule type" value="Genomic_DNA"/>
</dbReference>
<gene>
    <name evidence="1" type="ORF">CCAX7_37320</name>
</gene>
<name>A0A402D132_9BACT</name>